<sequence>MKLISKIFVNGVYGELKGEDVCSLRSSQRMLSSKMDTAASSSDAISDKIGSREFPDGRSFPCVWTLFAHWNIHALSPCNRSASRNTSSNKKNPGRGLSHSSTEVNRWIMRSTSRVVSLGY</sequence>
<reference evidence="2" key="1">
    <citation type="journal article" date="2020" name="bioRxiv">
        <title>Chromosome-level reference genome of the European wasp spider Argiope bruennichi: a resource for studies on range expansion and evolutionary adaptation.</title>
        <authorList>
            <person name="Sheffer M.M."/>
            <person name="Hoppe A."/>
            <person name="Krehenwinkel H."/>
            <person name="Uhl G."/>
            <person name="Kuss A.W."/>
            <person name="Jensen L."/>
            <person name="Jensen C."/>
            <person name="Gillespie R.G."/>
            <person name="Hoff K.J."/>
            <person name="Prost S."/>
        </authorList>
    </citation>
    <scope>NUCLEOTIDE SEQUENCE</scope>
</reference>
<dbReference type="Proteomes" id="UP000807504">
    <property type="component" value="Unassembled WGS sequence"/>
</dbReference>
<protein>
    <submittedName>
        <fullName evidence="2">Uncharacterized protein</fullName>
    </submittedName>
</protein>
<evidence type="ECO:0000313" key="3">
    <source>
        <dbReference type="Proteomes" id="UP000807504"/>
    </source>
</evidence>
<name>A0A8T0E9B8_ARGBR</name>
<keyword evidence="3" id="KW-1185">Reference proteome</keyword>
<organism evidence="2 3">
    <name type="scientific">Argiope bruennichi</name>
    <name type="common">Wasp spider</name>
    <name type="synonym">Aranea bruennichi</name>
    <dbReference type="NCBI Taxonomy" id="94029"/>
    <lineage>
        <taxon>Eukaryota</taxon>
        <taxon>Metazoa</taxon>
        <taxon>Ecdysozoa</taxon>
        <taxon>Arthropoda</taxon>
        <taxon>Chelicerata</taxon>
        <taxon>Arachnida</taxon>
        <taxon>Araneae</taxon>
        <taxon>Araneomorphae</taxon>
        <taxon>Entelegynae</taxon>
        <taxon>Araneoidea</taxon>
        <taxon>Araneidae</taxon>
        <taxon>Argiope</taxon>
    </lineage>
</organism>
<feature type="region of interest" description="Disordered" evidence="1">
    <location>
        <begin position="78"/>
        <end position="101"/>
    </location>
</feature>
<dbReference type="AlphaFoldDB" id="A0A8T0E9B8"/>
<comment type="caution">
    <text evidence="2">The sequence shown here is derived from an EMBL/GenBank/DDBJ whole genome shotgun (WGS) entry which is preliminary data.</text>
</comment>
<gene>
    <name evidence="2" type="ORF">HNY73_021184</name>
</gene>
<evidence type="ECO:0000313" key="2">
    <source>
        <dbReference type="EMBL" id="KAF8768353.1"/>
    </source>
</evidence>
<reference evidence="2" key="2">
    <citation type="submission" date="2020-06" db="EMBL/GenBank/DDBJ databases">
        <authorList>
            <person name="Sheffer M."/>
        </authorList>
    </citation>
    <scope>NUCLEOTIDE SEQUENCE</scope>
</reference>
<feature type="compositionally biased region" description="Polar residues" evidence="1">
    <location>
        <begin position="78"/>
        <end position="91"/>
    </location>
</feature>
<evidence type="ECO:0000256" key="1">
    <source>
        <dbReference type="SAM" id="MobiDB-lite"/>
    </source>
</evidence>
<dbReference type="EMBL" id="JABXBU010002230">
    <property type="protein sequence ID" value="KAF8768353.1"/>
    <property type="molecule type" value="Genomic_DNA"/>
</dbReference>
<accession>A0A8T0E9B8</accession>
<proteinExistence type="predicted"/>